<dbReference type="PRINTS" id="PR00100">
    <property type="entry name" value="AOTCASE"/>
</dbReference>
<dbReference type="EC" id="2.1.3.3" evidence="3 9"/>
<name>A0A0E3LVW1_METMZ</name>
<evidence type="ECO:0000256" key="9">
    <source>
        <dbReference type="HAMAP-Rule" id="MF_01109"/>
    </source>
</evidence>
<evidence type="ECO:0000256" key="5">
    <source>
        <dbReference type="ARBA" id="ARBA00022571"/>
    </source>
</evidence>
<evidence type="ECO:0000259" key="10">
    <source>
        <dbReference type="Pfam" id="PF00185"/>
    </source>
</evidence>
<proteinExistence type="inferred from homology"/>
<dbReference type="PROSITE" id="PS00097">
    <property type="entry name" value="CARBAMOYLTRANSFERASE"/>
    <property type="match status" value="1"/>
</dbReference>
<feature type="binding site" evidence="9">
    <location>
        <position position="97"/>
    </location>
    <ligand>
        <name>carbamoyl phosphate</name>
        <dbReference type="ChEBI" id="CHEBI:58228"/>
    </ligand>
</feature>
<evidence type="ECO:0000256" key="1">
    <source>
        <dbReference type="ARBA" id="ARBA00004496"/>
    </source>
</evidence>
<evidence type="ECO:0000256" key="4">
    <source>
        <dbReference type="ARBA" id="ARBA00022490"/>
    </source>
</evidence>
<dbReference type="FunFam" id="3.40.50.1370:FF:000008">
    <property type="entry name" value="Ornithine carbamoyltransferase"/>
    <property type="match status" value="1"/>
</dbReference>
<dbReference type="PATRIC" id="fig|1434114.4.peg.1454"/>
<feature type="domain" description="Aspartate/ornithine carbamoyltransferase Asp/Orn-binding" evidence="10">
    <location>
        <begin position="167"/>
        <end position="316"/>
    </location>
</feature>
<feature type="domain" description="Aspartate/ornithine carbamoyltransferase carbamoyl-P binding" evidence="11">
    <location>
        <begin position="21"/>
        <end position="161"/>
    </location>
</feature>
<sequence>MVSARSLNSAVKKSGFETMKRDVLSITDLSREEIYELLESAADLKKKRKAGEPTEYLKHKSLGMIFEKSSTRTRVSFEVAMSDFGGHALYLNSRDIQVGRGETIEDTARTLSGYLHGIMARVMSHDTVEKLARFSTIPVINALSDREHPCQILGDFMTIMEYKNRFEGLKFAWIGDGNNVCNSALLGSAIMGMEFVIACPEGYEPGAEFLEKAKALGGKFSITDDPKTAAKDADIIYTDVWVSMGDEAEQEKRLKDFGSFQVNTELLGVAKPDVIVMHCLPARRGLEITDEVMDGPNSVIFEEAENRLHAQKALILKLMR</sequence>
<dbReference type="SUPFAM" id="SSF53671">
    <property type="entry name" value="Aspartate/ornithine carbamoyltransferase"/>
    <property type="match status" value="1"/>
</dbReference>
<comment type="subcellular location">
    <subcellularLocation>
        <location evidence="1 9">Cytoplasm</location>
    </subcellularLocation>
</comment>
<feature type="binding site" evidence="9">
    <location>
        <begin position="70"/>
        <end position="73"/>
    </location>
    <ligand>
        <name>carbamoyl phosphate</name>
        <dbReference type="ChEBI" id="CHEBI:58228"/>
    </ligand>
</feature>
<dbReference type="InterPro" id="IPR002292">
    <property type="entry name" value="Orn/put_carbamltrans"/>
</dbReference>
<comment type="pathway">
    <text evidence="7">Amino-acid biosynthesis.</text>
</comment>
<feature type="binding site" evidence="9">
    <location>
        <begin position="148"/>
        <end position="151"/>
    </location>
    <ligand>
        <name>carbamoyl phosphate</name>
        <dbReference type="ChEBI" id="CHEBI:58228"/>
    </ligand>
</feature>
<dbReference type="GO" id="GO:0019240">
    <property type="term" value="P:citrulline biosynthetic process"/>
    <property type="evidence" value="ECO:0007669"/>
    <property type="project" value="TreeGrafter"/>
</dbReference>
<dbReference type="Pfam" id="PF02729">
    <property type="entry name" value="OTCace_N"/>
    <property type="match status" value="1"/>
</dbReference>
<feature type="binding site" evidence="9">
    <location>
        <position position="239"/>
    </location>
    <ligand>
        <name>L-ornithine</name>
        <dbReference type="ChEBI" id="CHEBI:46911"/>
    </ligand>
</feature>
<keyword evidence="6 9" id="KW-0808">Transferase</keyword>
<accession>A0A0E3LVW1</accession>
<dbReference type="InterPro" id="IPR024904">
    <property type="entry name" value="OTCase_ArgI"/>
</dbReference>
<protein>
    <recommendedName>
        <fullName evidence="3 9">Ornithine carbamoyltransferase</fullName>
        <shortName evidence="9">OTCase</shortName>
        <ecNumber evidence="3 9">2.1.3.3</ecNumber>
    </recommendedName>
</protein>
<organism evidence="12 13">
    <name type="scientific">Methanosarcina mazei LYC</name>
    <dbReference type="NCBI Taxonomy" id="1434114"/>
    <lineage>
        <taxon>Archaea</taxon>
        <taxon>Methanobacteriati</taxon>
        <taxon>Methanobacteriota</taxon>
        <taxon>Stenosarchaea group</taxon>
        <taxon>Methanomicrobia</taxon>
        <taxon>Methanosarcinales</taxon>
        <taxon>Methanosarcinaceae</taxon>
        <taxon>Methanosarcina</taxon>
    </lineage>
</organism>
<evidence type="ECO:0000256" key="3">
    <source>
        <dbReference type="ARBA" id="ARBA00013007"/>
    </source>
</evidence>
<evidence type="ECO:0000256" key="2">
    <source>
        <dbReference type="ARBA" id="ARBA00007805"/>
    </source>
</evidence>
<dbReference type="EMBL" id="CP009513">
    <property type="protein sequence ID" value="AKB67711.1"/>
    <property type="molecule type" value="Genomic_DNA"/>
</dbReference>
<dbReference type="InterPro" id="IPR006130">
    <property type="entry name" value="Asp/Orn_carbamoylTrfase"/>
</dbReference>
<feature type="binding site" evidence="9">
    <location>
        <position position="121"/>
    </location>
    <ligand>
        <name>carbamoyl phosphate</name>
        <dbReference type="ChEBI" id="CHEBI:58228"/>
    </ligand>
</feature>
<keyword evidence="5" id="KW-0055">Arginine biosynthesis</keyword>
<dbReference type="HAMAP" id="MF_01109">
    <property type="entry name" value="OTCase"/>
    <property type="match status" value="1"/>
</dbReference>
<dbReference type="InterPro" id="IPR006131">
    <property type="entry name" value="Asp_carbamoyltransf_Asp/Orn-bd"/>
</dbReference>
<dbReference type="Gene3D" id="3.40.50.1370">
    <property type="entry name" value="Aspartate/ornithine carbamoyltransferase"/>
    <property type="match status" value="2"/>
</dbReference>
<evidence type="ECO:0000313" key="13">
    <source>
        <dbReference type="Proteomes" id="UP000033063"/>
    </source>
</evidence>
<dbReference type="NCBIfam" id="NF001986">
    <property type="entry name" value="PRK00779.1"/>
    <property type="match status" value="1"/>
</dbReference>
<evidence type="ECO:0000256" key="8">
    <source>
        <dbReference type="ARBA" id="ARBA00048772"/>
    </source>
</evidence>
<dbReference type="InterPro" id="IPR006132">
    <property type="entry name" value="Asp/Orn_carbamoyltranf_P-bd"/>
</dbReference>
<dbReference type="FunFam" id="3.40.50.1370:FF:000016">
    <property type="entry name" value="Ornithine carbamoyltransferase"/>
    <property type="match status" value="1"/>
</dbReference>
<dbReference type="InterPro" id="IPR036901">
    <property type="entry name" value="Asp/Orn_carbamoylTrfase_sf"/>
</dbReference>
<feature type="binding site" evidence="9">
    <location>
        <position position="179"/>
    </location>
    <ligand>
        <name>L-ornithine</name>
        <dbReference type="ChEBI" id="CHEBI:46911"/>
    </ligand>
</feature>
<reference evidence="12 13" key="1">
    <citation type="submission" date="2014-07" db="EMBL/GenBank/DDBJ databases">
        <title>Methanogenic archaea and the global carbon cycle.</title>
        <authorList>
            <person name="Henriksen J.R."/>
            <person name="Luke J."/>
            <person name="Reinhart S."/>
            <person name="Benedict M.N."/>
            <person name="Youngblut N.D."/>
            <person name="Metcalf M.E."/>
            <person name="Whitaker R.J."/>
            <person name="Metcalf W.W."/>
        </authorList>
    </citation>
    <scope>NUCLEOTIDE SEQUENCE [LARGE SCALE GENOMIC DNA]</scope>
    <source>
        <strain evidence="12 13">LYC</strain>
    </source>
</reference>
<keyword evidence="5" id="KW-0028">Amino-acid biosynthesis</keyword>
<dbReference type="Proteomes" id="UP000033063">
    <property type="component" value="Chromosome"/>
</dbReference>
<dbReference type="AlphaFoldDB" id="A0A0E3LVW1"/>
<comment type="catalytic activity">
    <reaction evidence="8 9">
        <text>carbamoyl phosphate + L-ornithine = L-citrulline + phosphate + H(+)</text>
        <dbReference type="Rhea" id="RHEA:19513"/>
        <dbReference type="ChEBI" id="CHEBI:15378"/>
        <dbReference type="ChEBI" id="CHEBI:43474"/>
        <dbReference type="ChEBI" id="CHEBI:46911"/>
        <dbReference type="ChEBI" id="CHEBI:57743"/>
        <dbReference type="ChEBI" id="CHEBI:58228"/>
        <dbReference type="EC" id="2.1.3.3"/>
    </reaction>
</comment>
<dbReference type="PANTHER" id="PTHR45753:SF3">
    <property type="entry name" value="ORNITHINE TRANSCARBAMYLASE, MITOCHONDRIAL"/>
    <property type="match status" value="1"/>
</dbReference>
<evidence type="ECO:0000313" key="12">
    <source>
        <dbReference type="EMBL" id="AKB67711.1"/>
    </source>
</evidence>
<gene>
    <name evidence="12" type="ORF">MSMAL_1168</name>
</gene>
<evidence type="ECO:0000259" key="11">
    <source>
        <dbReference type="Pfam" id="PF02729"/>
    </source>
</evidence>
<dbReference type="GO" id="GO:0004585">
    <property type="term" value="F:ornithine carbamoyltransferase activity"/>
    <property type="evidence" value="ECO:0007669"/>
    <property type="project" value="UniProtKB-UniRule"/>
</dbReference>
<feature type="binding site" evidence="9">
    <location>
        <position position="307"/>
    </location>
    <ligand>
        <name>carbamoyl phosphate</name>
        <dbReference type="ChEBI" id="CHEBI:58228"/>
    </ligand>
</feature>
<feature type="binding site" evidence="9">
    <location>
        <begin position="279"/>
        <end position="280"/>
    </location>
    <ligand>
        <name>carbamoyl phosphate</name>
        <dbReference type="ChEBI" id="CHEBI:58228"/>
    </ligand>
</feature>
<dbReference type="HOGENOM" id="CLU_043846_3_2_2"/>
<dbReference type="Pfam" id="PF00185">
    <property type="entry name" value="OTCace"/>
    <property type="match status" value="1"/>
</dbReference>
<dbReference type="GO" id="GO:0016597">
    <property type="term" value="F:amino acid binding"/>
    <property type="evidence" value="ECO:0007669"/>
    <property type="project" value="InterPro"/>
</dbReference>
<evidence type="ECO:0000256" key="7">
    <source>
        <dbReference type="ARBA" id="ARBA00029440"/>
    </source>
</evidence>
<evidence type="ECO:0000256" key="6">
    <source>
        <dbReference type="ARBA" id="ARBA00022679"/>
    </source>
</evidence>
<comment type="similarity">
    <text evidence="2 9">Belongs to the aspartate/ornithine carbamoyltransferase superfamily. OTCase family.</text>
</comment>
<keyword evidence="4 9" id="KW-0963">Cytoplasm</keyword>
<dbReference type="NCBIfam" id="TIGR00658">
    <property type="entry name" value="orni_carb_tr"/>
    <property type="match status" value="1"/>
</dbReference>
<dbReference type="PANTHER" id="PTHR45753">
    <property type="entry name" value="ORNITHINE CARBAMOYLTRANSFERASE, MITOCHONDRIAL"/>
    <property type="match status" value="1"/>
</dbReference>
<dbReference type="GO" id="GO:0042450">
    <property type="term" value="P:L-arginine biosynthetic process via ornithine"/>
    <property type="evidence" value="ECO:0007669"/>
    <property type="project" value="UniProtKB-UniRule"/>
</dbReference>
<feature type="binding site" evidence="9">
    <location>
        <begin position="243"/>
        <end position="244"/>
    </location>
    <ligand>
        <name>L-ornithine</name>
        <dbReference type="ChEBI" id="CHEBI:46911"/>
    </ligand>
</feature>
<dbReference type="PRINTS" id="PR00102">
    <property type="entry name" value="OTCASE"/>
</dbReference>
<dbReference type="GO" id="GO:0005737">
    <property type="term" value="C:cytoplasm"/>
    <property type="evidence" value="ECO:0007669"/>
    <property type="project" value="UniProtKB-SubCell"/>
</dbReference>